<sequence length="131" mass="14259">MISAGWDPWMVTFFIFGAVTISMISAGWAQWLEHHRRKQAMEVIKAAIEAGREPPQIVYDQLGQGGQKPPWSEVVVFTALGFGFWIAFANAEGESRVAFLVVAATMTVTALGCLALAIMRPGSRGKDDESA</sequence>
<evidence type="ECO:0000313" key="3">
    <source>
        <dbReference type="Proteomes" id="UP000092498"/>
    </source>
</evidence>
<dbReference type="KEGG" id="cbot:ATE48_02155"/>
<evidence type="ECO:0000313" key="2">
    <source>
        <dbReference type="EMBL" id="ANP44811.1"/>
    </source>
</evidence>
<keyword evidence="1" id="KW-0472">Membrane</keyword>
<dbReference type="EMBL" id="CP013244">
    <property type="protein sequence ID" value="ANP44811.1"/>
    <property type="molecule type" value="Genomic_DNA"/>
</dbReference>
<dbReference type="Proteomes" id="UP000092498">
    <property type="component" value="Chromosome"/>
</dbReference>
<dbReference type="AlphaFoldDB" id="A0A1B1AE36"/>
<name>A0A1B1AE36_9PROT</name>
<feature type="transmembrane region" description="Helical" evidence="1">
    <location>
        <begin position="97"/>
        <end position="118"/>
    </location>
</feature>
<accession>A0A1B1AE36</accession>
<keyword evidence="3" id="KW-1185">Reference proteome</keyword>
<dbReference type="InParanoid" id="A0A1B1AE36"/>
<dbReference type="STRING" id="1759059.ATE48_02155"/>
<reference evidence="2 3" key="1">
    <citation type="submission" date="2015-11" db="EMBL/GenBank/DDBJ databases">
        <title>Whole-Genome Sequence of Candidatus Oderbacter manganicum from the National Park Lower Oder Valley, Germany.</title>
        <authorList>
            <person name="Braun B."/>
            <person name="Liere K."/>
            <person name="Szewzyk U."/>
        </authorList>
    </citation>
    <scope>NUCLEOTIDE SEQUENCE [LARGE SCALE GENOMIC DNA]</scope>
    <source>
        <strain evidence="2 3">OTSz_A_272</strain>
    </source>
</reference>
<organism evidence="2 3">
    <name type="scientific">Candidatus Viadribacter manganicus</name>
    <dbReference type="NCBI Taxonomy" id="1759059"/>
    <lineage>
        <taxon>Bacteria</taxon>
        <taxon>Pseudomonadati</taxon>
        <taxon>Pseudomonadota</taxon>
        <taxon>Alphaproteobacteria</taxon>
        <taxon>Hyphomonadales</taxon>
        <taxon>Hyphomonadaceae</taxon>
        <taxon>Candidatus Viadribacter</taxon>
    </lineage>
</organism>
<feature type="transmembrane region" description="Helical" evidence="1">
    <location>
        <begin position="12"/>
        <end position="32"/>
    </location>
</feature>
<keyword evidence="1" id="KW-0812">Transmembrane</keyword>
<gene>
    <name evidence="2" type="ORF">ATE48_02155</name>
</gene>
<protein>
    <submittedName>
        <fullName evidence="2">Uncharacterized protein</fullName>
    </submittedName>
</protein>
<dbReference type="RefSeq" id="WP_066767369.1">
    <property type="nucleotide sequence ID" value="NZ_CP013244.1"/>
</dbReference>
<dbReference type="OrthoDB" id="8480902at2"/>
<keyword evidence="1" id="KW-1133">Transmembrane helix</keyword>
<evidence type="ECO:0000256" key="1">
    <source>
        <dbReference type="SAM" id="Phobius"/>
    </source>
</evidence>
<proteinExistence type="predicted"/>